<dbReference type="Proteomes" id="UP000222788">
    <property type="component" value="Unassembled WGS sequence"/>
</dbReference>
<dbReference type="STRING" id="1035309.A0A2C5XCS4"/>
<reference evidence="2 3" key="2">
    <citation type="journal article" date="2013" name="IMA Fungus">
        <title>IMA Genome-F 1: Ceratocystis fimbriata: Draft nuclear genome sequence for the plant pathogen, Ceratocystis fimbriata.</title>
        <authorList>
            <person name="Wilken P.M."/>
            <person name="Steenkamp E.T."/>
            <person name="Wingfield M.J."/>
            <person name="de Beer Z.W."/>
            <person name="Wingfield B.D."/>
        </authorList>
    </citation>
    <scope>NUCLEOTIDE SEQUENCE [LARGE SCALE GENOMIC DNA]</scope>
    <source>
        <strain evidence="2 3">CBS 114723</strain>
    </source>
</reference>
<feature type="region of interest" description="Disordered" evidence="1">
    <location>
        <begin position="1"/>
        <end position="108"/>
    </location>
</feature>
<gene>
    <name evidence="2" type="ORF">CFIMG_002922RA</name>
</gene>
<reference evidence="2 3" key="1">
    <citation type="journal article" date="2013" name="Fungal Biol.">
        <title>Analysis of microsatellite markers in the genome of the plant pathogen Ceratocystis fimbriata.</title>
        <authorList>
            <person name="Simpson M.C."/>
            <person name="Wilken P.M."/>
            <person name="Coetzee M.P."/>
            <person name="Wingfield M.J."/>
            <person name="Wingfield B.D."/>
        </authorList>
    </citation>
    <scope>NUCLEOTIDE SEQUENCE [LARGE SCALE GENOMIC DNA]</scope>
    <source>
        <strain evidence="2 3">CBS 114723</strain>
    </source>
</reference>
<name>A0A2C5XCS4_9PEZI</name>
<dbReference type="AlphaFoldDB" id="A0A2C5XCS4"/>
<accession>A0A2C5XCS4</accession>
<evidence type="ECO:0000256" key="1">
    <source>
        <dbReference type="SAM" id="MobiDB-lite"/>
    </source>
</evidence>
<dbReference type="OrthoDB" id="4158841at2759"/>
<comment type="caution">
    <text evidence="2">The sequence shown here is derived from an EMBL/GenBank/DDBJ whole genome shotgun (WGS) entry which is preliminary data.</text>
</comment>
<feature type="compositionally biased region" description="Basic residues" evidence="1">
    <location>
        <begin position="83"/>
        <end position="93"/>
    </location>
</feature>
<evidence type="ECO:0000313" key="2">
    <source>
        <dbReference type="EMBL" id="PHH55125.1"/>
    </source>
</evidence>
<keyword evidence="3" id="KW-1185">Reference proteome</keyword>
<evidence type="ECO:0000313" key="3">
    <source>
        <dbReference type="Proteomes" id="UP000222788"/>
    </source>
</evidence>
<protein>
    <submittedName>
        <fullName evidence="2">Uncharacterized protein</fullName>
    </submittedName>
</protein>
<feature type="compositionally biased region" description="Low complexity" evidence="1">
    <location>
        <begin position="60"/>
        <end position="70"/>
    </location>
</feature>
<sequence length="295" mass="31735">MSLIPKFKGQTSESESLVPRSPTSPSARSVPALALAPASTSTSGLAPSHTSSLLSQIGKTPTTHTPSDSHPLLHSQPQSYSRTTHHAHTHTTSHSRAGSGGDSVSTPQRIRNMPSALERDRSDALWAEMQDTLEEVELSASGSTHVFGHDHDKRLAQLRAEQIALAQAWARSEADDAIDIKKNKDVKTPTSGLAENARDADGGGKSVGSSAQRPSTSRVTNEQLGAKLQEETEVDMMLARKRREANDIYFDRVNKGVLDVVAKLGDVATAMSVVEWESRSIWNDGGSVQESNKQL</sequence>
<feature type="compositionally biased region" description="Polar residues" evidence="1">
    <location>
        <begin position="49"/>
        <end position="59"/>
    </location>
</feature>
<organism evidence="2 3">
    <name type="scientific">Ceratocystis fimbriata CBS 114723</name>
    <dbReference type="NCBI Taxonomy" id="1035309"/>
    <lineage>
        <taxon>Eukaryota</taxon>
        <taxon>Fungi</taxon>
        <taxon>Dikarya</taxon>
        <taxon>Ascomycota</taxon>
        <taxon>Pezizomycotina</taxon>
        <taxon>Sordariomycetes</taxon>
        <taxon>Hypocreomycetidae</taxon>
        <taxon>Microascales</taxon>
        <taxon>Ceratocystidaceae</taxon>
        <taxon>Ceratocystis</taxon>
    </lineage>
</organism>
<feature type="region of interest" description="Disordered" evidence="1">
    <location>
        <begin position="186"/>
        <end position="228"/>
    </location>
</feature>
<feature type="compositionally biased region" description="Polar residues" evidence="1">
    <location>
        <begin position="207"/>
        <end position="223"/>
    </location>
</feature>
<dbReference type="Pfam" id="PF17242">
    <property type="entry name" value="DUF5315"/>
    <property type="match status" value="1"/>
</dbReference>
<proteinExistence type="predicted"/>
<feature type="compositionally biased region" description="Low complexity" evidence="1">
    <location>
        <begin position="24"/>
        <end position="48"/>
    </location>
</feature>
<dbReference type="EMBL" id="APWK03000015">
    <property type="protein sequence ID" value="PHH55125.1"/>
    <property type="molecule type" value="Genomic_DNA"/>
</dbReference>